<dbReference type="GO" id="GO:0005789">
    <property type="term" value="C:endoplasmic reticulum membrane"/>
    <property type="evidence" value="ECO:0007669"/>
    <property type="project" value="TreeGrafter"/>
</dbReference>
<dbReference type="InterPro" id="IPR056761">
    <property type="entry name" value="Ufl1-like_C"/>
</dbReference>
<dbReference type="Pfam" id="PF23659">
    <property type="entry name" value="UFL1"/>
    <property type="match status" value="1"/>
</dbReference>
<evidence type="ECO:0000313" key="4">
    <source>
        <dbReference type="Proteomes" id="UP000479000"/>
    </source>
</evidence>
<dbReference type="PANTHER" id="PTHR31057:SF0">
    <property type="entry name" value="E3 UFM1-PROTEIN LIGASE 1"/>
    <property type="match status" value="1"/>
</dbReference>
<evidence type="ECO:0000259" key="1">
    <source>
        <dbReference type="Pfam" id="PF23659"/>
    </source>
</evidence>
<accession>A0A6H5HJ37</accession>
<evidence type="ECO:0000313" key="3">
    <source>
        <dbReference type="EMBL" id="CAB0015862.1"/>
    </source>
</evidence>
<organism evidence="3 4">
    <name type="scientific">Nesidiocoris tenuis</name>
    <dbReference type="NCBI Taxonomy" id="355587"/>
    <lineage>
        <taxon>Eukaryota</taxon>
        <taxon>Metazoa</taxon>
        <taxon>Ecdysozoa</taxon>
        <taxon>Arthropoda</taxon>
        <taxon>Hexapoda</taxon>
        <taxon>Insecta</taxon>
        <taxon>Pterygota</taxon>
        <taxon>Neoptera</taxon>
        <taxon>Paraneoptera</taxon>
        <taxon>Hemiptera</taxon>
        <taxon>Heteroptera</taxon>
        <taxon>Panheteroptera</taxon>
        <taxon>Cimicomorpha</taxon>
        <taxon>Miridae</taxon>
        <taxon>Dicyphina</taxon>
        <taxon>Nesidiocoris</taxon>
    </lineage>
</organism>
<gene>
    <name evidence="3" type="ORF">NTEN_LOCUS20202</name>
</gene>
<protein>
    <submittedName>
        <fullName evidence="3">Uncharacterized protein</fullName>
    </submittedName>
</protein>
<sequence>MLTTIRTANELPTKLLNKQGTQLAAEIFERTLVSSAGDRRKAHGNLQEQVDNWTMELRLADRGIKQFPNEDTRTKLTIYLLKSTGADLLNTLVVYAAEDSASNASVKDMTPQDRAKLLGQLNGDVKEALTGLNKLLSSSSVEDFIAAIEPALSAVGLLSRKADKKKERQFMLAKREQLLTEVGRCDNPALLLHAGVLLIFQTATQSLLNASGKFVPTILTFLRPHLTPAQHELLHKFQGNVLTPISS</sequence>
<name>A0A6H5HJ37_9HEMI</name>
<keyword evidence="4" id="KW-1185">Reference proteome</keyword>
<feature type="domain" description="E3 UFM1-protein ligase 1-like" evidence="1">
    <location>
        <begin position="43"/>
        <end position="161"/>
    </location>
</feature>
<dbReference type="GO" id="GO:1990592">
    <property type="term" value="P:protein K69-linked ufmylation"/>
    <property type="evidence" value="ECO:0007669"/>
    <property type="project" value="TreeGrafter"/>
</dbReference>
<dbReference type="Proteomes" id="UP000479000">
    <property type="component" value="Unassembled WGS sequence"/>
</dbReference>
<dbReference type="OrthoDB" id="10258297at2759"/>
<dbReference type="Pfam" id="PF25041">
    <property type="entry name" value="UFL1_C"/>
    <property type="match status" value="1"/>
</dbReference>
<dbReference type="InterPro" id="IPR056580">
    <property type="entry name" value="Ufl1_dom"/>
</dbReference>
<dbReference type="GO" id="GO:0061666">
    <property type="term" value="F:UFM1 ligase activity"/>
    <property type="evidence" value="ECO:0007669"/>
    <property type="project" value="InterPro"/>
</dbReference>
<dbReference type="PANTHER" id="PTHR31057">
    <property type="entry name" value="E3 UFM1-PROTEIN LIGASE 1"/>
    <property type="match status" value="1"/>
</dbReference>
<dbReference type="EMBL" id="CADCXU010029665">
    <property type="protein sequence ID" value="CAB0015862.1"/>
    <property type="molecule type" value="Genomic_DNA"/>
</dbReference>
<evidence type="ECO:0000259" key="2">
    <source>
        <dbReference type="Pfam" id="PF25041"/>
    </source>
</evidence>
<dbReference type="GO" id="GO:0032434">
    <property type="term" value="P:regulation of proteasomal ubiquitin-dependent protein catabolic process"/>
    <property type="evidence" value="ECO:0007669"/>
    <property type="project" value="TreeGrafter"/>
</dbReference>
<feature type="domain" description="E3 UFM1-protein ligase-like C-terminal" evidence="2">
    <location>
        <begin position="167"/>
        <end position="244"/>
    </location>
</feature>
<dbReference type="InterPro" id="IPR018611">
    <property type="entry name" value="Ufl1"/>
</dbReference>
<dbReference type="GO" id="GO:0034976">
    <property type="term" value="P:response to endoplasmic reticulum stress"/>
    <property type="evidence" value="ECO:0007669"/>
    <property type="project" value="TreeGrafter"/>
</dbReference>
<dbReference type="AlphaFoldDB" id="A0A6H5HJ37"/>
<reference evidence="3 4" key="1">
    <citation type="submission" date="2020-02" db="EMBL/GenBank/DDBJ databases">
        <authorList>
            <person name="Ferguson B K."/>
        </authorList>
    </citation>
    <scope>NUCLEOTIDE SEQUENCE [LARGE SCALE GENOMIC DNA]</scope>
</reference>
<proteinExistence type="predicted"/>